<accession>A0AAW6S457</accession>
<dbReference type="AlphaFoldDB" id="A0AAW6S457"/>
<evidence type="ECO:0000313" key="1">
    <source>
        <dbReference type="EMBL" id="MDH0195304.1"/>
    </source>
</evidence>
<evidence type="ECO:0000313" key="2">
    <source>
        <dbReference type="Proteomes" id="UP001158360"/>
    </source>
</evidence>
<dbReference type="EMBL" id="JAODZM010000007">
    <property type="protein sequence ID" value="MDH0195304.1"/>
    <property type="molecule type" value="Genomic_DNA"/>
</dbReference>
<dbReference type="Proteomes" id="UP001158360">
    <property type="component" value="Unassembled WGS sequence"/>
</dbReference>
<gene>
    <name evidence="1" type="ORF">N7383_06645</name>
</gene>
<reference evidence="1" key="1">
    <citation type="submission" date="2022-09" db="EMBL/GenBank/DDBJ databases">
        <title>Intensive care unit water sources are persistently colonized with multi-drug resistant bacteria and are the site of extensive horizontal gene transfer of antibiotic resistance genes.</title>
        <authorList>
            <person name="Diorio-Toth L."/>
        </authorList>
    </citation>
    <scope>NUCLEOTIDE SEQUENCE</scope>
    <source>
        <strain evidence="1">GD04139</strain>
    </source>
</reference>
<dbReference type="RefSeq" id="WP_058678527.1">
    <property type="nucleotide sequence ID" value="NZ_CP020089.1"/>
</dbReference>
<protein>
    <submittedName>
        <fullName evidence="1">Uncharacterized protein</fullName>
    </submittedName>
</protein>
<comment type="caution">
    <text evidence="1">The sequence shown here is derived from an EMBL/GenBank/DDBJ whole genome shotgun (WGS) entry which is preliminary data.</text>
</comment>
<organism evidence="1 2">
    <name type="scientific">Enterobacter cloacae</name>
    <dbReference type="NCBI Taxonomy" id="550"/>
    <lineage>
        <taxon>Bacteria</taxon>
        <taxon>Pseudomonadati</taxon>
        <taxon>Pseudomonadota</taxon>
        <taxon>Gammaproteobacteria</taxon>
        <taxon>Enterobacterales</taxon>
        <taxon>Enterobacteriaceae</taxon>
        <taxon>Enterobacter</taxon>
        <taxon>Enterobacter cloacae complex</taxon>
    </lineage>
</organism>
<name>A0AAW6S457_ENTCL</name>
<sequence>MTKLALKTEIESKNQTDYIEELVNVAAECVAAAETVKFIMQDATKSFRRNDSQERQNHLLDLQKEKRHVFSVASWKMLLHLEKRGVDYFLLKKGMVSIYKVLNDFESTDIEIDHDTFNSGLNTVRDAMKEIIAGEFRKVQELTNYKEI</sequence>
<proteinExistence type="predicted"/>